<dbReference type="Proteomes" id="UP000445000">
    <property type="component" value="Unassembled WGS sequence"/>
</dbReference>
<organism evidence="1 2">
    <name type="scientific">Steroidobacter agaridevorans</name>
    <dbReference type="NCBI Taxonomy" id="2695856"/>
    <lineage>
        <taxon>Bacteria</taxon>
        <taxon>Pseudomonadati</taxon>
        <taxon>Pseudomonadota</taxon>
        <taxon>Gammaproteobacteria</taxon>
        <taxon>Steroidobacterales</taxon>
        <taxon>Steroidobacteraceae</taxon>
        <taxon>Steroidobacter</taxon>
    </lineage>
</organism>
<name>A0A829YKI5_9GAMM</name>
<keyword evidence="2" id="KW-1185">Reference proteome</keyword>
<reference evidence="2" key="1">
    <citation type="submission" date="2020-01" db="EMBL/GenBank/DDBJ databases">
        <title>'Steroidobacter agaridevorans' sp. nov., agar-degrading bacteria isolated from rhizosphere soils.</title>
        <authorList>
            <person name="Ikenaga M."/>
            <person name="Kataoka M."/>
            <person name="Murouchi A."/>
            <person name="Katsuragi S."/>
            <person name="Sakai M."/>
        </authorList>
    </citation>
    <scope>NUCLEOTIDE SEQUENCE [LARGE SCALE GENOMIC DNA]</scope>
    <source>
        <strain evidence="2">YU21-B</strain>
    </source>
</reference>
<protein>
    <submittedName>
        <fullName evidence="1">Uncharacterized protein</fullName>
    </submittedName>
</protein>
<gene>
    <name evidence="1" type="ORF">GCM10011487_58250</name>
</gene>
<proteinExistence type="predicted"/>
<sequence>MSNHTDMTHSCDFVAPIRRSKEVKAVCAALRALVERGELRSFQEGKLRVGRMPVDIEWPDGRISRLRIDIEAATLTFAALLEAGAGSALYRELKTLARAAQTPGREAARIDPARAMLRVTEQGGAVSWSIVVTRGEYEYCTRRLIELAREALALAIEAPPLAQNYQPAVAN</sequence>
<dbReference type="RefSeq" id="WP_161815446.1">
    <property type="nucleotide sequence ID" value="NZ_BLJN01000007.1"/>
</dbReference>
<dbReference type="AlphaFoldDB" id="A0A829YKI5"/>
<accession>A0A829YKI5</accession>
<comment type="caution">
    <text evidence="1">The sequence shown here is derived from an EMBL/GenBank/DDBJ whole genome shotgun (WGS) entry which is preliminary data.</text>
</comment>
<evidence type="ECO:0000313" key="2">
    <source>
        <dbReference type="Proteomes" id="UP000445000"/>
    </source>
</evidence>
<dbReference type="EMBL" id="BLJN01000007">
    <property type="protein sequence ID" value="GFE83825.1"/>
    <property type="molecule type" value="Genomic_DNA"/>
</dbReference>
<evidence type="ECO:0000313" key="1">
    <source>
        <dbReference type="EMBL" id="GFE83825.1"/>
    </source>
</evidence>